<reference evidence="2 3" key="1">
    <citation type="journal article" date="2024" name="Appl. Environ. Microbiol.">
        <title>Pontiella agarivorans sp. nov., a novel marine anaerobic bacterium capable of degrading macroalgal polysaccharides and fixing nitrogen.</title>
        <authorList>
            <person name="Liu N."/>
            <person name="Kivenson V."/>
            <person name="Peng X."/>
            <person name="Cui Z."/>
            <person name="Lankiewicz T.S."/>
            <person name="Gosselin K.M."/>
            <person name="English C.J."/>
            <person name="Blair E.M."/>
            <person name="O'Malley M.A."/>
            <person name="Valentine D.L."/>
        </authorList>
    </citation>
    <scope>NUCLEOTIDE SEQUENCE [LARGE SCALE GENOMIC DNA]</scope>
    <source>
        <strain evidence="2 3">NLcol2</strain>
    </source>
</reference>
<sequence>MNKIILSLTLLIAGITFTGCSTKAYLPTLPDTPDYGKVTLIRINTEPTAQKLIIYSKDEKIATLRNYSTVTFSLPRGPHDFSISWPNTGSYFENEISLNIMGNDHHYFAINHYFEIQNYKRYPRHEKWMNTEIVNVLKMDKQSAEKLITEQNL</sequence>
<comment type="caution">
    <text evidence="2">The sequence shown here is derived from an EMBL/GenBank/DDBJ whole genome shotgun (WGS) entry which is preliminary data.</text>
</comment>
<evidence type="ECO:0000256" key="1">
    <source>
        <dbReference type="SAM" id="SignalP"/>
    </source>
</evidence>
<feature type="chain" id="PRO_5045921927" description="DUF2846 domain-containing protein" evidence="1">
    <location>
        <begin position="19"/>
        <end position="153"/>
    </location>
</feature>
<name>A0ABU5N2A4_9BACT</name>
<evidence type="ECO:0000313" key="3">
    <source>
        <dbReference type="Proteomes" id="UP001290861"/>
    </source>
</evidence>
<dbReference type="PROSITE" id="PS51257">
    <property type="entry name" value="PROKAR_LIPOPROTEIN"/>
    <property type="match status" value="1"/>
</dbReference>
<keyword evidence="1" id="KW-0732">Signal</keyword>
<proteinExistence type="predicted"/>
<evidence type="ECO:0008006" key="4">
    <source>
        <dbReference type="Google" id="ProtNLM"/>
    </source>
</evidence>
<feature type="signal peptide" evidence="1">
    <location>
        <begin position="1"/>
        <end position="18"/>
    </location>
</feature>
<gene>
    <name evidence="2" type="ORF">P9H32_18135</name>
</gene>
<dbReference type="EMBL" id="JARVCO010000012">
    <property type="protein sequence ID" value="MDZ8120552.1"/>
    <property type="molecule type" value="Genomic_DNA"/>
</dbReference>
<organism evidence="2 3">
    <name type="scientific">Pontiella agarivorans</name>
    <dbReference type="NCBI Taxonomy" id="3038953"/>
    <lineage>
        <taxon>Bacteria</taxon>
        <taxon>Pseudomonadati</taxon>
        <taxon>Kiritimatiellota</taxon>
        <taxon>Kiritimatiellia</taxon>
        <taxon>Kiritimatiellales</taxon>
        <taxon>Pontiellaceae</taxon>
        <taxon>Pontiella</taxon>
    </lineage>
</organism>
<protein>
    <recommendedName>
        <fullName evidence="4">DUF2846 domain-containing protein</fullName>
    </recommendedName>
</protein>
<keyword evidence="3" id="KW-1185">Reference proteome</keyword>
<dbReference type="Proteomes" id="UP001290861">
    <property type="component" value="Unassembled WGS sequence"/>
</dbReference>
<dbReference type="RefSeq" id="WP_322610326.1">
    <property type="nucleotide sequence ID" value="NZ_JARVCO010000012.1"/>
</dbReference>
<accession>A0ABU5N2A4</accession>
<evidence type="ECO:0000313" key="2">
    <source>
        <dbReference type="EMBL" id="MDZ8120552.1"/>
    </source>
</evidence>